<dbReference type="AlphaFoldDB" id="A0AAJ1U269"/>
<gene>
    <name evidence="1" type="ORF">QE405_000186</name>
</gene>
<accession>A0AAJ1U269</accession>
<dbReference type="RefSeq" id="WP_307198354.1">
    <property type="nucleotide sequence ID" value="NZ_JAUTAN010000001.1"/>
</dbReference>
<comment type="caution">
    <text evidence="1">The sequence shown here is derived from an EMBL/GenBank/DDBJ whole genome shotgun (WGS) entry which is preliminary data.</text>
</comment>
<sequence>MTWTTYHRRGEVLSNVIAAANMRGDGLLPTDVEGVRAVFRDELDLLGALQLRWHTRLSGRIDGVLGRQPLDLEAAVVDAWVATAAQMPGVRAVLDHALAEGVDPEADRLLGNAVAKERMMLAAMAGRSSYDDEAAVAVGASIEDRARAAWAVAGSTVDGGRATGHWRATTLIDRLRSALAS</sequence>
<organism evidence="1 2">
    <name type="scientific">Nocardioides zeae</name>
    <dbReference type="NCBI Taxonomy" id="1457234"/>
    <lineage>
        <taxon>Bacteria</taxon>
        <taxon>Bacillati</taxon>
        <taxon>Actinomycetota</taxon>
        <taxon>Actinomycetes</taxon>
        <taxon>Propionibacteriales</taxon>
        <taxon>Nocardioidaceae</taxon>
        <taxon>Nocardioides</taxon>
    </lineage>
</organism>
<protein>
    <submittedName>
        <fullName evidence="1">Uncharacterized protein</fullName>
    </submittedName>
</protein>
<reference evidence="1" key="1">
    <citation type="submission" date="2023-07" db="EMBL/GenBank/DDBJ databases">
        <title>Functional and genomic diversity of the sorghum phyllosphere microbiome.</title>
        <authorList>
            <person name="Shade A."/>
        </authorList>
    </citation>
    <scope>NUCLEOTIDE SEQUENCE</scope>
    <source>
        <strain evidence="1">SORGH_AS_1067</strain>
    </source>
</reference>
<proteinExistence type="predicted"/>
<evidence type="ECO:0000313" key="1">
    <source>
        <dbReference type="EMBL" id="MDQ1102902.1"/>
    </source>
</evidence>
<dbReference type="EMBL" id="JAUTAN010000001">
    <property type="protein sequence ID" value="MDQ1102902.1"/>
    <property type="molecule type" value="Genomic_DNA"/>
</dbReference>
<dbReference type="Proteomes" id="UP001239215">
    <property type="component" value="Unassembled WGS sequence"/>
</dbReference>
<name>A0AAJ1U269_9ACTN</name>
<evidence type="ECO:0000313" key="2">
    <source>
        <dbReference type="Proteomes" id="UP001239215"/>
    </source>
</evidence>